<keyword evidence="2" id="KW-1015">Disulfide bond</keyword>
<reference evidence="5 6" key="1">
    <citation type="submission" date="2021-06" db="EMBL/GenBank/DDBJ databases">
        <authorList>
            <person name="Palmer J.M."/>
        </authorList>
    </citation>
    <scope>NUCLEOTIDE SEQUENCE [LARGE SCALE GENOMIC DNA]</scope>
    <source>
        <strain evidence="5 6">AS_MEX2019</strain>
        <tissue evidence="5">Muscle</tissue>
    </source>
</reference>
<keyword evidence="1" id="KW-0732">Signal</keyword>
<name>A0ABV0XRE4_9TELE</name>
<feature type="compositionally biased region" description="Low complexity" evidence="3">
    <location>
        <begin position="297"/>
        <end position="306"/>
    </location>
</feature>
<dbReference type="Proteomes" id="UP001469553">
    <property type="component" value="Unassembled WGS sequence"/>
</dbReference>
<evidence type="ECO:0000313" key="6">
    <source>
        <dbReference type="Proteomes" id="UP001469553"/>
    </source>
</evidence>
<dbReference type="InterPro" id="IPR036179">
    <property type="entry name" value="Ig-like_dom_sf"/>
</dbReference>
<dbReference type="PANTHER" id="PTHR11481">
    <property type="entry name" value="IMMUNOGLOBULIN FC RECEPTOR"/>
    <property type="match status" value="1"/>
</dbReference>
<keyword evidence="4" id="KW-0472">Membrane</keyword>
<organism evidence="5 6">
    <name type="scientific">Ameca splendens</name>
    <dbReference type="NCBI Taxonomy" id="208324"/>
    <lineage>
        <taxon>Eukaryota</taxon>
        <taxon>Metazoa</taxon>
        <taxon>Chordata</taxon>
        <taxon>Craniata</taxon>
        <taxon>Vertebrata</taxon>
        <taxon>Euteleostomi</taxon>
        <taxon>Actinopterygii</taxon>
        <taxon>Neopterygii</taxon>
        <taxon>Teleostei</taxon>
        <taxon>Neoteleostei</taxon>
        <taxon>Acanthomorphata</taxon>
        <taxon>Ovalentaria</taxon>
        <taxon>Atherinomorphae</taxon>
        <taxon>Cyprinodontiformes</taxon>
        <taxon>Goodeidae</taxon>
        <taxon>Ameca</taxon>
    </lineage>
</organism>
<keyword evidence="4" id="KW-0812">Transmembrane</keyword>
<dbReference type="InterPro" id="IPR050488">
    <property type="entry name" value="Ig_Fc_receptor"/>
</dbReference>
<keyword evidence="6" id="KW-1185">Reference proteome</keyword>
<evidence type="ECO:0000256" key="3">
    <source>
        <dbReference type="SAM" id="MobiDB-lite"/>
    </source>
</evidence>
<dbReference type="Gene3D" id="2.60.40.10">
    <property type="entry name" value="Immunoglobulins"/>
    <property type="match status" value="2"/>
</dbReference>
<dbReference type="SUPFAM" id="SSF48726">
    <property type="entry name" value="Immunoglobulin"/>
    <property type="match status" value="1"/>
</dbReference>
<evidence type="ECO:0000313" key="5">
    <source>
        <dbReference type="EMBL" id="MEQ2284035.1"/>
    </source>
</evidence>
<accession>A0ABV0XRE4</accession>
<feature type="transmembrane region" description="Helical" evidence="4">
    <location>
        <begin position="325"/>
        <end position="353"/>
    </location>
</feature>
<keyword evidence="4" id="KW-1133">Transmembrane helix</keyword>
<protein>
    <recommendedName>
        <fullName evidence="7">Ig-like domain-containing protein</fullName>
    </recommendedName>
</protein>
<proteinExistence type="predicted"/>
<dbReference type="EMBL" id="JAHRIP010010720">
    <property type="protein sequence ID" value="MEQ2284035.1"/>
    <property type="molecule type" value="Genomic_DNA"/>
</dbReference>
<gene>
    <name evidence="5" type="ORF">AMECASPLE_017499</name>
</gene>
<evidence type="ECO:0008006" key="7">
    <source>
        <dbReference type="Google" id="ProtNLM"/>
    </source>
</evidence>
<feature type="region of interest" description="Disordered" evidence="3">
    <location>
        <begin position="285"/>
        <end position="306"/>
    </location>
</feature>
<dbReference type="InterPro" id="IPR013783">
    <property type="entry name" value="Ig-like_fold"/>
</dbReference>
<comment type="caution">
    <text evidence="5">The sequence shown here is derived from an EMBL/GenBank/DDBJ whole genome shotgun (WGS) entry which is preliminary data.</text>
</comment>
<sequence length="408" mass="44291">MMEKSDQPDSAAQFLRVRSQQGILLGQHNSCLQTLQQQQAPTNSAVVELCRNIQTLQNQLSAGSSSQSTVLPPAACPNPDIGPVRLPVSSWLHGCSEMISVRGAQCNSSGNERGVSVLLLSAPTGSGVSLSISPDLQQFFRDQSVKLTCEDQVGSDGSMVKKKVGGQVESCGAMFGRLSSSSCLLNEYKQFSGSYWCETRTGDRSDPVNITVSDEGLILQIPALPVTTGSDVILSCKNRNQDVAAAYFFFNGRLLGSRKYKHIIHEVQQSAEGFYWCSTDEFGSSPQGLLRVRDPPSTTSRTTTRSSSCVPQVQITAPSPFNTIIFIPLIVAGASLVPLVVLVLVLVVVLWLWRKQRGHNRSSPAPDVTYAQVTFRKSANKIPSKSSSVRPTEVEEYGYTEYCDPTTD</sequence>
<evidence type="ECO:0000256" key="2">
    <source>
        <dbReference type="ARBA" id="ARBA00023157"/>
    </source>
</evidence>
<evidence type="ECO:0000256" key="4">
    <source>
        <dbReference type="SAM" id="Phobius"/>
    </source>
</evidence>
<dbReference type="PANTHER" id="PTHR11481:SF64">
    <property type="entry name" value="FC RECEPTOR-LIKE PROTEIN 4"/>
    <property type="match status" value="1"/>
</dbReference>
<evidence type="ECO:0000256" key="1">
    <source>
        <dbReference type="ARBA" id="ARBA00022729"/>
    </source>
</evidence>